<evidence type="ECO:0000256" key="1">
    <source>
        <dbReference type="ARBA" id="ARBA00004370"/>
    </source>
</evidence>
<organism evidence="7 8">
    <name type="scientific">Thielaviopsis punctulata</name>
    <dbReference type="NCBI Taxonomy" id="72032"/>
    <lineage>
        <taxon>Eukaryota</taxon>
        <taxon>Fungi</taxon>
        <taxon>Dikarya</taxon>
        <taxon>Ascomycota</taxon>
        <taxon>Pezizomycotina</taxon>
        <taxon>Sordariomycetes</taxon>
        <taxon>Hypocreomycetidae</taxon>
        <taxon>Microascales</taxon>
        <taxon>Ceratocystidaceae</taxon>
        <taxon>Thielaviopsis</taxon>
    </lineage>
</organism>
<evidence type="ECO:0000256" key="5">
    <source>
        <dbReference type="SAM" id="MobiDB-lite"/>
    </source>
</evidence>
<dbReference type="GO" id="GO:0016020">
    <property type="term" value="C:membrane"/>
    <property type="evidence" value="ECO:0007669"/>
    <property type="project" value="UniProtKB-SubCell"/>
</dbReference>
<keyword evidence="8" id="KW-1185">Reference proteome</keyword>
<feature type="compositionally biased region" description="Basic and acidic residues" evidence="5">
    <location>
        <begin position="1"/>
        <end position="10"/>
    </location>
</feature>
<dbReference type="Proteomes" id="UP000033483">
    <property type="component" value="Unassembled WGS sequence"/>
</dbReference>
<dbReference type="InterPro" id="IPR035780">
    <property type="entry name" value="SPRY_Ssh4-like"/>
</dbReference>
<sequence length="402" mass="43870">MCFGSKEKTAEPGPRPTNTSYSQNATASYPKPSVQNQQIDYEPPADPPPSHRQQSHQDFAPPLGPPPSHSQSEYAPPPGLPPSRQTHDYAPPPGPPPSQKQPHPPPDAFVPHPAEWELAVPDTSLFPPPPAFFSGHDRSWTTNADEVEARAGEEWCAANPLQPISASSQHVAAVQRAHTYTLRTPAAIAHSQAAYGARAATSQAMNTARGVWNLRTQPNEKDTTWVAFPPAYSVQLNNARTDNDPATVYYEVRVKSSLTSGEATAAIGYTALPYPDWRMPGWHRGSLAVHGDDGHRYVNDRWGGVEFTQPFEKGDTVGLGIRFERIPGVSGASKVTCFFTRNGKLDGTWDVNEEEDSDVNISKVGLQGSHDLCYAVGAYKDVDIDVVFDPAQWMFSPETLVL</sequence>
<dbReference type="InterPro" id="IPR050618">
    <property type="entry name" value="Ubq-SigPath_Reg"/>
</dbReference>
<proteinExistence type="predicted"/>
<evidence type="ECO:0000259" key="6">
    <source>
        <dbReference type="Pfam" id="PF00622"/>
    </source>
</evidence>
<feature type="compositionally biased region" description="Polar residues" evidence="5">
    <location>
        <begin position="16"/>
        <end position="39"/>
    </location>
</feature>
<dbReference type="PANTHER" id="PTHR12864">
    <property type="entry name" value="RAN BINDING PROTEIN 9-RELATED"/>
    <property type="match status" value="1"/>
</dbReference>
<evidence type="ECO:0000313" key="7">
    <source>
        <dbReference type="EMBL" id="KKA29071.1"/>
    </source>
</evidence>
<evidence type="ECO:0000313" key="8">
    <source>
        <dbReference type="Proteomes" id="UP000033483"/>
    </source>
</evidence>
<reference evidence="7 8" key="1">
    <citation type="submission" date="2015-03" db="EMBL/GenBank/DDBJ databases">
        <authorList>
            <person name="Radwan O."/>
            <person name="Al-Naeli F.A."/>
            <person name="Rendon G.A."/>
            <person name="Fields C."/>
        </authorList>
    </citation>
    <scope>NUCLEOTIDE SEQUENCE [LARGE SCALE GENOMIC DNA]</scope>
    <source>
        <strain evidence="7">CR-DP1</strain>
    </source>
</reference>
<protein>
    <recommendedName>
        <fullName evidence="6">SPRY domain-containing protein</fullName>
    </recommendedName>
</protein>
<feature type="region of interest" description="Disordered" evidence="5">
    <location>
        <begin position="1"/>
        <end position="112"/>
    </location>
</feature>
<evidence type="ECO:0000256" key="2">
    <source>
        <dbReference type="ARBA" id="ARBA00022692"/>
    </source>
</evidence>
<comment type="caution">
    <text evidence="7">The sequence shown here is derived from an EMBL/GenBank/DDBJ whole genome shotgun (WGS) entry which is preliminary data.</text>
</comment>
<feature type="compositionally biased region" description="Pro residues" evidence="5">
    <location>
        <begin position="90"/>
        <end position="108"/>
    </location>
</feature>
<feature type="domain" description="SPRY" evidence="6">
    <location>
        <begin position="248"/>
        <end position="325"/>
    </location>
</feature>
<gene>
    <name evidence="7" type="ORF">TD95_004182</name>
</gene>
<keyword evidence="2" id="KW-0812">Transmembrane</keyword>
<comment type="subcellular location">
    <subcellularLocation>
        <location evidence="1">Membrane</location>
    </subcellularLocation>
</comment>
<keyword evidence="4" id="KW-0472">Membrane</keyword>
<dbReference type="InterPro" id="IPR003877">
    <property type="entry name" value="SPRY_dom"/>
</dbReference>
<dbReference type="InterPro" id="IPR043136">
    <property type="entry name" value="B30.2/SPRY_sf"/>
</dbReference>
<evidence type="ECO:0000256" key="4">
    <source>
        <dbReference type="ARBA" id="ARBA00023136"/>
    </source>
</evidence>
<dbReference type="Pfam" id="PF00622">
    <property type="entry name" value="SPRY"/>
    <property type="match status" value="1"/>
</dbReference>
<evidence type="ECO:0000256" key="3">
    <source>
        <dbReference type="ARBA" id="ARBA00022989"/>
    </source>
</evidence>
<dbReference type="CDD" id="cd12910">
    <property type="entry name" value="SPRY_SSH4_like"/>
    <property type="match status" value="1"/>
</dbReference>
<dbReference type="OrthoDB" id="25503at2759"/>
<dbReference type="AlphaFoldDB" id="A0A0F4ZG41"/>
<keyword evidence="3" id="KW-1133">Transmembrane helix</keyword>
<dbReference type="EMBL" id="LAEV01001008">
    <property type="protein sequence ID" value="KKA29071.1"/>
    <property type="molecule type" value="Genomic_DNA"/>
</dbReference>
<name>A0A0F4ZG41_9PEZI</name>
<dbReference type="Gene3D" id="2.60.120.920">
    <property type="match status" value="1"/>
</dbReference>
<accession>A0A0F4ZG41</accession>